<organism evidence="4 5">
    <name type="scientific">Littorina saxatilis</name>
    <dbReference type="NCBI Taxonomy" id="31220"/>
    <lineage>
        <taxon>Eukaryota</taxon>
        <taxon>Metazoa</taxon>
        <taxon>Spiralia</taxon>
        <taxon>Lophotrochozoa</taxon>
        <taxon>Mollusca</taxon>
        <taxon>Gastropoda</taxon>
        <taxon>Caenogastropoda</taxon>
        <taxon>Littorinimorpha</taxon>
        <taxon>Littorinoidea</taxon>
        <taxon>Littorinidae</taxon>
        <taxon>Littorina</taxon>
    </lineage>
</organism>
<comment type="caution">
    <text evidence="4">The sequence shown here is derived from an EMBL/GenBank/DDBJ whole genome shotgun (WGS) entry which is preliminary data.</text>
</comment>
<evidence type="ECO:0000259" key="3">
    <source>
        <dbReference type="Pfam" id="PF01145"/>
    </source>
</evidence>
<evidence type="ECO:0000256" key="2">
    <source>
        <dbReference type="SAM" id="Phobius"/>
    </source>
</evidence>
<feature type="domain" description="Band 7" evidence="3">
    <location>
        <begin position="262"/>
        <end position="377"/>
    </location>
</feature>
<keyword evidence="2" id="KW-0812">Transmembrane</keyword>
<dbReference type="InterPro" id="IPR001107">
    <property type="entry name" value="Band_7"/>
</dbReference>
<keyword evidence="5" id="KW-1185">Reference proteome</keyword>
<name>A0AAN9BX41_9CAEN</name>
<dbReference type="EMBL" id="JBAMIC010000002">
    <property type="protein sequence ID" value="KAK7113031.1"/>
    <property type="molecule type" value="Genomic_DNA"/>
</dbReference>
<reference evidence="4 5" key="1">
    <citation type="submission" date="2024-02" db="EMBL/GenBank/DDBJ databases">
        <title>Chromosome-scale genome assembly of the rough periwinkle Littorina saxatilis.</title>
        <authorList>
            <person name="De Jode A."/>
            <person name="Faria R."/>
            <person name="Formenti G."/>
            <person name="Sims Y."/>
            <person name="Smith T.P."/>
            <person name="Tracey A."/>
            <person name="Wood J.M.D."/>
            <person name="Zagrodzka Z.B."/>
            <person name="Johannesson K."/>
            <person name="Butlin R.K."/>
            <person name="Leder E.H."/>
        </authorList>
    </citation>
    <scope>NUCLEOTIDE SEQUENCE [LARGE SCALE GENOMIC DNA]</scope>
    <source>
        <strain evidence="4">Snail1</strain>
        <tissue evidence="4">Muscle</tissue>
    </source>
</reference>
<protein>
    <recommendedName>
        <fullName evidence="3">Band 7 domain-containing protein</fullName>
    </recommendedName>
</protein>
<dbReference type="Proteomes" id="UP001374579">
    <property type="component" value="Unassembled WGS sequence"/>
</dbReference>
<dbReference type="Pfam" id="PF01145">
    <property type="entry name" value="Band_7"/>
    <property type="match status" value="1"/>
</dbReference>
<evidence type="ECO:0000256" key="1">
    <source>
        <dbReference type="SAM" id="MobiDB-lite"/>
    </source>
</evidence>
<dbReference type="AlphaFoldDB" id="A0AAN9BX41"/>
<proteinExistence type="predicted"/>
<feature type="region of interest" description="Disordered" evidence="1">
    <location>
        <begin position="171"/>
        <end position="196"/>
    </location>
</feature>
<evidence type="ECO:0000313" key="5">
    <source>
        <dbReference type="Proteomes" id="UP001374579"/>
    </source>
</evidence>
<sequence>MSFKDKDIDYMETSLDAVEIDKDGNIRRTCSASDPGQLDEMETDLDAVEVNAVDVDEDGNLRIHSAEKLLNTSSSGKDSPSDSENVDGLSAEERRSLERTRFLKQQYSRQGTHEEAKGMAERDADDFHRLAVGSDDVGDGTGSAAHHAQGASIQGHDLHDIELSVFRQGRAEENHPSGSGPSLESVERGETQKPRPDSISGWVLRFLEIIRDFFKNMSPKRLAIFVALGVVVIGIGLTFGLVPASFVYIEYHELALAKNRVTGKVNRDNVYYPGCYLLTPETELLRFKGTAHIVKQKLELYTSDQLTVELGLSLQYFIKPEELGALFTNYERKYEDVVDAVIRSTVKNEAGKYSLDNFRLNRSVVEQDFRRSIAFRLAGNCCPSCCPNCQANVECRSCKLAGRCYPGFHMEMRYFQMGVIDAPSEVTERLLQQTLLLVYAERENFLQEHSVETKISQKLQKEVLNRAAEIKEAANAEADKIRAVAEADFEKKVQASYAEALKKMYQRLNITQEDHKLSFMYIRALEDMSDNLYNINFDTLTRFDSGEH</sequence>
<feature type="transmembrane region" description="Helical" evidence="2">
    <location>
        <begin position="222"/>
        <end position="249"/>
    </location>
</feature>
<feature type="compositionally biased region" description="Basic and acidic residues" evidence="1">
    <location>
        <begin position="111"/>
        <end position="129"/>
    </location>
</feature>
<keyword evidence="2" id="KW-0472">Membrane</keyword>
<keyword evidence="2" id="KW-1133">Transmembrane helix</keyword>
<feature type="region of interest" description="Disordered" evidence="1">
    <location>
        <begin position="68"/>
        <end position="153"/>
    </location>
</feature>
<feature type="compositionally biased region" description="Basic and acidic residues" evidence="1">
    <location>
        <begin position="185"/>
        <end position="196"/>
    </location>
</feature>
<evidence type="ECO:0000313" key="4">
    <source>
        <dbReference type="EMBL" id="KAK7113031.1"/>
    </source>
</evidence>
<feature type="compositionally biased region" description="Basic and acidic residues" evidence="1">
    <location>
        <begin position="91"/>
        <end position="101"/>
    </location>
</feature>
<accession>A0AAN9BX41</accession>
<gene>
    <name evidence="4" type="ORF">V1264_012393</name>
</gene>